<reference evidence="2" key="2">
    <citation type="submission" date="2020-08" db="EMBL/GenBank/DDBJ databases">
        <authorList>
            <person name="Lai Q."/>
        </authorList>
    </citation>
    <scope>NUCLEOTIDE SEQUENCE</scope>
    <source>
        <strain evidence="2">S27-2</strain>
    </source>
</reference>
<dbReference type="SUPFAM" id="SSF53474">
    <property type="entry name" value="alpha/beta-Hydrolases"/>
    <property type="match status" value="1"/>
</dbReference>
<organism evidence="2 3">
    <name type="scientific">Neptunicella marina</name>
    <dbReference type="NCBI Taxonomy" id="2125989"/>
    <lineage>
        <taxon>Bacteria</taxon>
        <taxon>Pseudomonadati</taxon>
        <taxon>Pseudomonadota</taxon>
        <taxon>Gammaproteobacteria</taxon>
        <taxon>Alteromonadales</taxon>
        <taxon>Alteromonadaceae</taxon>
        <taxon>Neptunicella</taxon>
    </lineage>
</organism>
<protein>
    <recommendedName>
        <fullName evidence="4">Esterase</fullName>
    </recommendedName>
</protein>
<sequence length="381" mass="43380">MRKLFLLLFVCCLSVNTTASPIQTIEIDSKVVRHKLNVSVLLPDSYQAEGVTTELTELKRYPVLYTRSSDRRLALLKAQVDWLSHVQFAPFFESIIVVLPDVVDGGDMDKFVKAAGSADKLAIEIYQTDIIPYIDQHFRTQPFRMIEGFSTAANQILSIFLQQPSLFHLYMAFSPALALDKSNIVKGFQHIGLNEVYRNRALYLNLGSFAENREPFEQLKNALETMQTHQSGLKIYTEDLSQHNYLSGPVVGLVHAGEKLLADRFPAIEQFEQSGTKGVKHYFTELERRYGFEINSQNSLIDLAYFYVSLQRFDDAQNVMLEMLQNEPTSVFLHTRLADVQKQSGNLVQARETLKRGLTLARQAQNTEAVSYIQARIKELN</sequence>
<name>A0A8J6ISN2_9ALTE</name>
<dbReference type="RefSeq" id="WP_186505506.1">
    <property type="nucleotide sequence ID" value="NZ_JACNEP010000002.1"/>
</dbReference>
<keyword evidence="3" id="KW-1185">Reference proteome</keyword>
<dbReference type="Pfam" id="PF00756">
    <property type="entry name" value="Esterase"/>
    <property type="match status" value="1"/>
</dbReference>
<dbReference type="Gene3D" id="3.40.50.1820">
    <property type="entry name" value="alpha/beta hydrolase"/>
    <property type="match status" value="1"/>
</dbReference>
<evidence type="ECO:0008006" key="4">
    <source>
        <dbReference type="Google" id="ProtNLM"/>
    </source>
</evidence>
<dbReference type="InterPro" id="IPR000801">
    <property type="entry name" value="Esterase-like"/>
</dbReference>
<dbReference type="Gene3D" id="1.25.40.10">
    <property type="entry name" value="Tetratricopeptide repeat domain"/>
    <property type="match status" value="1"/>
</dbReference>
<feature type="signal peptide" evidence="1">
    <location>
        <begin position="1"/>
        <end position="19"/>
    </location>
</feature>
<dbReference type="EMBL" id="JACNEP010000002">
    <property type="protein sequence ID" value="MBC3765045.1"/>
    <property type="molecule type" value="Genomic_DNA"/>
</dbReference>
<comment type="caution">
    <text evidence="2">The sequence shown here is derived from an EMBL/GenBank/DDBJ whole genome shotgun (WGS) entry which is preliminary data.</text>
</comment>
<dbReference type="InterPro" id="IPR029058">
    <property type="entry name" value="AB_hydrolase_fold"/>
</dbReference>
<proteinExistence type="predicted"/>
<gene>
    <name evidence="2" type="ORF">H8B19_04090</name>
</gene>
<keyword evidence="1" id="KW-0732">Signal</keyword>
<dbReference type="SUPFAM" id="SSF48452">
    <property type="entry name" value="TPR-like"/>
    <property type="match status" value="1"/>
</dbReference>
<dbReference type="InterPro" id="IPR011990">
    <property type="entry name" value="TPR-like_helical_dom_sf"/>
</dbReference>
<evidence type="ECO:0000313" key="2">
    <source>
        <dbReference type="EMBL" id="MBC3765045.1"/>
    </source>
</evidence>
<dbReference type="AlphaFoldDB" id="A0A8J6ISN2"/>
<reference evidence="2" key="1">
    <citation type="journal article" date="2018" name="Int. J. Syst. Evol. Microbiol.">
        <title>Neptunicella marina gen. nov., sp. nov., isolated from surface seawater.</title>
        <authorList>
            <person name="Liu X."/>
            <person name="Lai Q."/>
            <person name="Du Y."/>
            <person name="Zhang X."/>
            <person name="Liu Z."/>
            <person name="Sun F."/>
            <person name="Shao Z."/>
        </authorList>
    </citation>
    <scope>NUCLEOTIDE SEQUENCE</scope>
    <source>
        <strain evidence="2">S27-2</strain>
    </source>
</reference>
<accession>A0A8J6ISN2</accession>
<feature type="chain" id="PRO_5035158291" description="Esterase" evidence="1">
    <location>
        <begin position="20"/>
        <end position="381"/>
    </location>
</feature>
<evidence type="ECO:0000313" key="3">
    <source>
        <dbReference type="Proteomes" id="UP000601768"/>
    </source>
</evidence>
<dbReference type="Proteomes" id="UP000601768">
    <property type="component" value="Unassembled WGS sequence"/>
</dbReference>
<evidence type="ECO:0000256" key="1">
    <source>
        <dbReference type="SAM" id="SignalP"/>
    </source>
</evidence>